<comment type="caution">
    <text evidence="1">The sequence shown here is derived from an EMBL/GenBank/DDBJ whole genome shotgun (WGS) entry which is preliminary data.</text>
</comment>
<proteinExistence type="predicted"/>
<sequence length="75" mass="8668">MSDWENTSVIPCVGRSGERLTVIEQCRADRARQTLFMSEQDAQARRYVLGNGSQVEPLDRNRFVLPDTREIITRQ</sequence>
<evidence type="ECO:0000313" key="2">
    <source>
        <dbReference type="Proteomes" id="UP001431784"/>
    </source>
</evidence>
<protein>
    <submittedName>
        <fullName evidence="1">Uncharacterized protein</fullName>
    </submittedName>
</protein>
<accession>A0ABT5TEH0</accession>
<dbReference type="Proteomes" id="UP001431784">
    <property type="component" value="Unassembled WGS sequence"/>
</dbReference>
<dbReference type="EMBL" id="JAQZSM010000019">
    <property type="protein sequence ID" value="MDD7972781.1"/>
    <property type="molecule type" value="Genomic_DNA"/>
</dbReference>
<keyword evidence="2" id="KW-1185">Reference proteome</keyword>
<organism evidence="1 2">
    <name type="scientific">Roseinatronobacter alkalisoli</name>
    <dbReference type="NCBI Taxonomy" id="3028235"/>
    <lineage>
        <taxon>Bacteria</taxon>
        <taxon>Pseudomonadati</taxon>
        <taxon>Pseudomonadota</taxon>
        <taxon>Alphaproteobacteria</taxon>
        <taxon>Rhodobacterales</taxon>
        <taxon>Paracoccaceae</taxon>
        <taxon>Roseinatronobacter</taxon>
    </lineage>
</organism>
<evidence type="ECO:0000313" key="1">
    <source>
        <dbReference type="EMBL" id="MDD7972781.1"/>
    </source>
</evidence>
<reference evidence="1" key="1">
    <citation type="submission" date="2023-02" db="EMBL/GenBank/DDBJ databases">
        <title>Description of Roseinatronobacter alkalisoli sp. nov., an alkaliphilic bacerium isolated from soda soil.</title>
        <authorList>
            <person name="Wei W."/>
        </authorList>
    </citation>
    <scope>NUCLEOTIDE SEQUENCE</scope>
    <source>
        <strain evidence="1">HJB301</strain>
    </source>
</reference>
<gene>
    <name evidence="1" type="ORF">PUT78_16930</name>
</gene>
<dbReference type="RefSeq" id="WP_274353458.1">
    <property type="nucleotide sequence ID" value="NZ_JAQZSM010000019.1"/>
</dbReference>
<name>A0ABT5TEH0_9RHOB</name>